<evidence type="ECO:0000313" key="1">
    <source>
        <dbReference type="EMBL" id="GAF98303.1"/>
    </source>
</evidence>
<sequence length="63" mass="7217">MGEKADGKKRVVWLVMRADEPGHGEWYAREREASLKATWLRQSWKAKVTIAKATLSERGDDDT</sequence>
<name>X0TXI7_9ZZZZ</name>
<dbReference type="EMBL" id="BARS01010895">
    <property type="protein sequence ID" value="GAF98303.1"/>
    <property type="molecule type" value="Genomic_DNA"/>
</dbReference>
<proteinExistence type="predicted"/>
<reference evidence="1" key="1">
    <citation type="journal article" date="2014" name="Front. Microbiol.">
        <title>High frequency of phylogenetically diverse reductive dehalogenase-homologous genes in deep subseafloor sedimentary metagenomes.</title>
        <authorList>
            <person name="Kawai M."/>
            <person name="Futagami T."/>
            <person name="Toyoda A."/>
            <person name="Takaki Y."/>
            <person name="Nishi S."/>
            <person name="Hori S."/>
            <person name="Arai W."/>
            <person name="Tsubouchi T."/>
            <person name="Morono Y."/>
            <person name="Uchiyama I."/>
            <person name="Ito T."/>
            <person name="Fujiyama A."/>
            <person name="Inagaki F."/>
            <person name="Takami H."/>
        </authorList>
    </citation>
    <scope>NUCLEOTIDE SEQUENCE</scope>
    <source>
        <strain evidence="1">Expedition CK06-06</strain>
    </source>
</reference>
<comment type="caution">
    <text evidence="1">The sequence shown here is derived from an EMBL/GenBank/DDBJ whole genome shotgun (WGS) entry which is preliminary data.</text>
</comment>
<organism evidence="1">
    <name type="scientific">marine sediment metagenome</name>
    <dbReference type="NCBI Taxonomy" id="412755"/>
    <lineage>
        <taxon>unclassified sequences</taxon>
        <taxon>metagenomes</taxon>
        <taxon>ecological metagenomes</taxon>
    </lineage>
</organism>
<protein>
    <submittedName>
        <fullName evidence="1">Uncharacterized protein</fullName>
    </submittedName>
</protein>
<gene>
    <name evidence="1" type="ORF">S01H1_20021</name>
</gene>
<accession>X0TXI7</accession>
<dbReference type="AlphaFoldDB" id="X0TXI7"/>